<comment type="caution">
    <text evidence="2">The sequence shown here is derived from an EMBL/GenBank/DDBJ whole genome shotgun (WGS) entry which is preliminary data.</text>
</comment>
<reference evidence="2" key="1">
    <citation type="submission" date="2023-06" db="EMBL/GenBank/DDBJ databases">
        <authorList>
            <person name="Kurt Z."/>
        </authorList>
    </citation>
    <scope>NUCLEOTIDE SEQUENCE</scope>
</reference>
<dbReference type="EMBL" id="CATOUU010000972">
    <property type="protein sequence ID" value="CAI9964163.1"/>
    <property type="molecule type" value="Genomic_DNA"/>
</dbReference>
<dbReference type="AlphaFoldDB" id="A0AA86Q2R0"/>
<dbReference type="EMBL" id="CATOUU010000822">
    <property type="protein sequence ID" value="CAI9951090.1"/>
    <property type="molecule type" value="Genomic_DNA"/>
</dbReference>
<feature type="region of interest" description="Disordered" evidence="1">
    <location>
        <begin position="42"/>
        <end position="85"/>
    </location>
</feature>
<proteinExistence type="predicted"/>
<dbReference type="EMBL" id="CAXDID020000035">
    <property type="protein sequence ID" value="CAL5996705.1"/>
    <property type="molecule type" value="Genomic_DNA"/>
</dbReference>
<protein>
    <submittedName>
        <fullName evidence="4">Hypothetical_protein</fullName>
    </submittedName>
</protein>
<organism evidence="2">
    <name type="scientific">Hexamita inflata</name>
    <dbReference type="NCBI Taxonomy" id="28002"/>
    <lineage>
        <taxon>Eukaryota</taxon>
        <taxon>Metamonada</taxon>
        <taxon>Diplomonadida</taxon>
        <taxon>Hexamitidae</taxon>
        <taxon>Hexamitinae</taxon>
        <taxon>Hexamita</taxon>
    </lineage>
</organism>
<sequence length="132" mass="14513">MNDLKDIFQNTANQLIDKAPINNDLKEPAKELVNNTRNAFDTYKTGNAISGKPTRPSPIGMKPMRPEPIGMKPKIQEPAPKKQSGWSKFWSGLKKFGGGLWKIVGNPIKGMLNTVLPGSSNAISAIENIRKK</sequence>
<evidence type="ECO:0000313" key="6">
    <source>
        <dbReference type="Proteomes" id="UP001642409"/>
    </source>
</evidence>
<evidence type="ECO:0000313" key="4">
    <source>
        <dbReference type="EMBL" id="CAL5996705.1"/>
    </source>
</evidence>
<gene>
    <name evidence="4" type="ORF">HINF_LOCUS14893</name>
    <name evidence="5" type="ORF">HINF_LOCUS33203</name>
    <name evidence="2" type="ORF">HINF_LOCUS38735</name>
    <name evidence="3" type="ORF">HINF_LOCUS51808</name>
</gene>
<evidence type="ECO:0000313" key="5">
    <source>
        <dbReference type="EMBL" id="CAL6030326.1"/>
    </source>
</evidence>
<keyword evidence="6" id="KW-1185">Reference proteome</keyword>
<evidence type="ECO:0000313" key="3">
    <source>
        <dbReference type="EMBL" id="CAI9964163.1"/>
    </source>
</evidence>
<reference evidence="4 6" key="2">
    <citation type="submission" date="2024-07" db="EMBL/GenBank/DDBJ databases">
        <authorList>
            <person name="Akdeniz Z."/>
        </authorList>
    </citation>
    <scope>NUCLEOTIDE SEQUENCE [LARGE SCALE GENOMIC DNA]</scope>
</reference>
<dbReference type="EMBL" id="CAXDID020000115">
    <property type="protein sequence ID" value="CAL6030326.1"/>
    <property type="molecule type" value="Genomic_DNA"/>
</dbReference>
<accession>A0AA86Q2R0</accession>
<dbReference type="Proteomes" id="UP001642409">
    <property type="component" value="Unassembled WGS sequence"/>
</dbReference>
<name>A0AA86Q2R0_9EUKA</name>
<evidence type="ECO:0000256" key="1">
    <source>
        <dbReference type="SAM" id="MobiDB-lite"/>
    </source>
</evidence>
<evidence type="ECO:0000313" key="2">
    <source>
        <dbReference type="EMBL" id="CAI9951090.1"/>
    </source>
</evidence>